<organism evidence="2 3">
    <name type="scientific">Microthlaspi erraticum</name>
    <dbReference type="NCBI Taxonomy" id="1685480"/>
    <lineage>
        <taxon>Eukaryota</taxon>
        <taxon>Viridiplantae</taxon>
        <taxon>Streptophyta</taxon>
        <taxon>Embryophyta</taxon>
        <taxon>Tracheophyta</taxon>
        <taxon>Spermatophyta</taxon>
        <taxon>Magnoliopsida</taxon>
        <taxon>eudicotyledons</taxon>
        <taxon>Gunneridae</taxon>
        <taxon>Pentapetalae</taxon>
        <taxon>rosids</taxon>
        <taxon>malvids</taxon>
        <taxon>Brassicales</taxon>
        <taxon>Brassicaceae</taxon>
        <taxon>Coluteocarpeae</taxon>
        <taxon>Microthlaspi</taxon>
    </lineage>
</organism>
<protein>
    <submittedName>
        <fullName evidence="2">Uncharacterized protein</fullName>
    </submittedName>
</protein>
<evidence type="ECO:0000313" key="2">
    <source>
        <dbReference type="EMBL" id="CAA7043001.1"/>
    </source>
</evidence>
<sequence>MKVKLEEVPEERDCYDCTEKKNGVGDGKEIEEAGSRKRKTVPFIDYFEREKAESSQRTSSQGQPRSFKAPRLYGNVDLDLNVDPNMELGFDLNRDPNMELDFDLNRVPNLDLNMEPSLDLNLDPNLDLNMELGFNMEPILVLDPSLDLNLDPTFDLNVDPNIEVNLVAVLWFILF</sequence>
<gene>
    <name evidence="2" type="ORF">MERR_LOCUS30236</name>
</gene>
<feature type="region of interest" description="Disordered" evidence="1">
    <location>
        <begin position="50"/>
        <end position="69"/>
    </location>
</feature>
<proteinExistence type="predicted"/>
<keyword evidence="3" id="KW-1185">Reference proteome</keyword>
<feature type="compositionally biased region" description="Polar residues" evidence="1">
    <location>
        <begin position="55"/>
        <end position="64"/>
    </location>
</feature>
<evidence type="ECO:0000256" key="1">
    <source>
        <dbReference type="SAM" id="MobiDB-lite"/>
    </source>
</evidence>
<comment type="caution">
    <text evidence="2">The sequence shown here is derived from an EMBL/GenBank/DDBJ whole genome shotgun (WGS) entry which is preliminary data.</text>
</comment>
<dbReference type="OrthoDB" id="787137at2759"/>
<dbReference type="AlphaFoldDB" id="A0A6D2JS23"/>
<evidence type="ECO:0000313" key="3">
    <source>
        <dbReference type="Proteomes" id="UP000467841"/>
    </source>
</evidence>
<reference evidence="2" key="1">
    <citation type="submission" date="2020-01" db="EMBL/GenBank/DDBJ databases">
        <authorList>
            <person name="Mishra B."/>
        </authorList>
    </citation>
    <scope>NUCLEOTIDE SEQUENCE [LARGE SCALE GENOMIC DNA]</scope>
</reference>
<dbReference type="EMBL" id="CACVBM020001274">
    <property type="protein sequence ID" value="CAA7043001.1"/>
    <property type="molecule type" value="Genomic_DNA"/>
</dbReference>
<name>A0A6D2JS23_9BRAS</name>
<accession>A0A6D2JS23</accession>
<dbReference type="Proteomes" id="UP000467841">
    <property type="component" value="Unassembled WGS sequence"/>
</dbReference>